<evidence type="ECO:0000313" key="2">
    <source>
        <dbReference type="Proteomes" id="UP000198833"/>
    </source>
</evidence>
<sequence length="203" mass="23424">MKVITEQNIRMAILKGKLKKGDKVVSDDTTLITPSALSYIREKGILISNTQNNKEDKESPIINNKNENSSDDFVIKIFDYLMDILGKLNELQSFNLSIYTQSSWSIINDIFLMIDSGNCSSTLELDNKLSSDLIKSVYNKDIYLPIPDLGDKRLILLYQIYFKELFLYRKLQIHEDLDAILVDIYKLIYLSANEIKRIKSEVL</sequence>
<dbReference type="EMBL" id="FOEN01000004">
    <property type="protein sequence ID" value="SEP99280.1"/>
    <property type="molecule type" value="Genomic_DNA"/>
</dbReference>
<protein>
    <submittedName>
        <fullName evidence="1">Uncharacterized protein</fullName>
    </submittedName>
</protein>
<accession>A0A1H9CDH3</accession>
<keyword evidence="2" id="KW-1185">Reference proteome</keyword>
<dbReference type="AlphaFoldDB" id="A0A1H9CDH3"/>
<organism evidence="1 2">
    <name type="scientific">Ignavigranum ruoffiae</name>
    <dbReference type="NCBI Taxonomy" id="89093"/>
    <lineage>
        <taxon>Bacteria</taxon>
        <taxon>Bacillati</taxon>
        <taxon>Bacillota</taxon>
        <taxon>Bacilli</taxon>
        <taxon>Lactobacillales</taxon>
        <taxon>Aerococcaceae</taxon>
        <taxon>Ignavigranum</taxon>
    </lineage>
</organism>
<name>A0A1H9CDH3_9LACT</name>
<proteinExistence type="predicted"/>
<reference evidence="1 2" key="1">
    <citation type="submission" date="2016-10" db="EMBL/GenBank/DDBJ databases">
        <authorList>
            <person name="de Groot N.N."/>
        </authorList>
    </citation>
    <scope>NUCLEOTIDE SEQUENCE [LARGE SCALE GENOMIC DNA]</scope>
    <source>
        <strain evidence="1 2">DSM 15695</strain>
    </source>
</reference>
<dbReference type="Proteomes" id="UP000198833">
    <property type="component" value="Unassembled WGS sequence"/>
</dbReference>
<gene>
    <name evidence="1" type="ORF">SAMN04488558_1042</name>
</gene>
<dbReference type="RefSeq" id="WP_092571078.1">
    <property type="nucleotide sequence ID" value="NZ_FOEN01000004.1"/>
</dbReference>
<dbReference type="STRING" id="89093.SAMN04488558_1042"/>
<evidence type="ECO:0000313" key="1">
    <source>
        <dbReference type="EMBL" id="SEP99280.1"/>
    </source>
</evidence>